<dbReference type="InterPro" id="IPR004776">
    <property type="entry name" value="Mem_transp_PIN-like"/>
</dbReference>
<feature type="transmembrane region" description="Helical" evidence="10">
    <location>
        <begin position="270"/>
        <end position="289"/>
    </location>
</feature>
<evidence type="ECO:0000256" key="5">
    <source>
        <dbReference type="ARBA" id="ARBA00022989"/>
    </source>
</evidence>
<dbReference type="OrthoDB" id="191139at2759"/>
<dbReference type="Pfam" id="PF03547">
    <property type="entry name" value="Mem_trans"/>
    <property type="match status" value="1"/>
</dbReference>
<feature type="transmembrane region" description="Helical" evidence="10">
    <location>
        <begin position="350"/>
        <end position="372"/>
    </location>
</feature>
<dbReference type="AlphaFoldDB" id="A0A9W7DL79"/>
<keyword evidence="5 10" id="KW-1133">Transmembrane helix</keyword>
<dbReference type="GO" id="GO:0016020">
    <property type="term" value="C:membrane"/>
    <property type="evidence" value="ECO:0007669"/>
    <property type="project" value="UniProtKB-SubCell"/>
</dbReference>
<dbReference type="InterPro" id="IPR045033">
    <property type="entry name" value="PILS1/3/4/5/7"/>
</dbReference>
<evidence type="ECO:0000256" key="9">
    <source>
        <dbReference type="SAM" id="MobiDB-lite"/>
    </source>
</evidence>
<evidence type="ECO:0000313" key="11">
    <source>
        <dbReference type="EMBL" id="GMH46310.1"/>
    </source>
</evidence>
<feature type="transmembrane region" description="Helical" evidence="10">
    <location>
        <begin position="384"/>
        <end position="406"/>
    </location>
</feature>
<evidence type="ECO:0000256" key="8">
    <source>
        <dbReference type="ARBA" id="ARBA00025752"/>
    </source>
</evidence>
<feature type="transmembrane region" description="Helical" evidence="10">
    <location>
        <begin position="153"/>
        <end position="175"/>
    </location>
</feature>
<keyword evidence="6 10" id="KW-0472">Membrane</keyword>
<accession>A0A9W7DL79</accession>
<reference evidence="11" key="1">
    <citation type="submission" date="2022-07" db="EMBL/GenBank/DDBJ databases">
        <title>Genome analysis of Parmales, a sister group of diatoms, reveals the evolutionary specialization of diatoms from phago-mixotrophs to photoautotrophs.</title>
        <authorList>
            <person name="Ban H."/>
            <person name="Sato S."/>
            <person name="Yoshikawa S."/>
            <person name="Kazumasa Y."/>
            <person name="Nakamura Y."/>
            <person name="Ichinomiya M."/>
            <person name="Saitoh K."/>
            <person name="Sato N."/>
            <person name="Blanc-Mathieu R."/>
            <person name="Endo H."/>
            <person name="Kuwata A."/>
            <person name="Ogata H."/>
        </authorList>
    </citation>
    <scope>NUCLEOTIDE SEQUENCE</scope>
</reference>
<dbReference type="PANTHER" id="PTHR31651">
    <property type="match status" value="1"/>
</dbReference>
<evidence type="ECO:0000256" key="2">
    <source>
        <dbReference type="ARBA" id="ARBA00004308"/>
    </source>
</evidence>
<evidence type="ECO:0000313" key="12">
    <source>
        <dbReference type="Proteomes" id="UP001165082"/>
    </source>
</evidence>
<evidence type="ECO:0000256" key="10">
    <source>
        <dbReference type="SAM" id="Phobius"/>
    </source>
</evidence>
<dbReference type="EMBL" id="BRXZ01004270">
    <property type="protein sequence ID" value="GMH46310.1"/>
    <property type="molecule type" value="Genomic_DNA"/>
</dbReference>
<feature type="transmembrane region" description="Helical" evidence="10">
    <location>
        <begin position="116"/>
        <end position="133"/>
    </location>
</feature>
<keyword evidence="12" id="KW-1185">Reference proteome</keyword>
<dbReference type="Proteomes" id="UP001165082">
    <property type="component" value="Unassembled WGS sequence"/>
</dbReference>
<sequence>MAVDITSVFLSALKSIATVITLASGGFYLSYRGRLPSEVRKGFARVSQGLTIPCLLFTSVLACNQDWSDDECPSVTAALQHGWVLLLYPIVVVGTGLLVGEVICRALKVKEGLRPVILASVAFGNTTGLPITLLTTIHKSFPSSTELGNIDPIIFLSVYLLVYPILQWGVGTTLLKPEEEKEGGGSGVGLNREMDLPPTTAPSSPLLPSSSSCPPDRTFLKDVMEKAMQAPVIASLFGFLFALVPFLRGVVVDINDRDDDAPLEAFYNGLYGLGQAAVPINMIVLGGSLHQTWKKTNKEGADGRGGGGEFTPGLAVCCIIGKMVIVPAMGVCYCLLLRQFLYVPDDIDASFYLVFLMVTVTPTANNVMTMAVQAGKEDVMARLLFYQYVAAPVILCASVGFIVALASTF</sequence>
<name>A0A9W7DL79_9STRA</name>
<evidence type="ECO:0000256" key="7">
    <source>
        <dbReference type="ARBA" id="ARBA00025100"/>
    </source>
</evidence>
<feature type="transmembrane region" description="Helical" evidence="10">
    <location>
        <begin position="310"/>
        <end position="338"/>
    </location>
</feature>
<keyword evidence="4 10" id="KW-0812">Transmembrane</keyword>
<dbReference type="GO" id="GO:0055085">
    <property type="term" value="P:transmembrane transport"/>
    <property type="evidence" value="ECO:0007669"/>
    <property type="project" value="InterPro"/>
</dbReference>
<comment type="subcellular location">
    <subcellularLocation>
        <location evidence="2">Endomembrane system</location>
    </subcellularLocation>
    <subcellularLocation>
        <location evidence="1">Membrane</location>
        <topology evidence="1">Multi-pass membrane protein</topology>
    </subcellularLocation>
</comment>
<evidence type="ECO:0000256" key="1">
    <source>
        <dbReference type="ARBA" id="ARBA00004141"/>
    </source>
</evidence>
<dbReference type="PANTHER" id="PTHR31651:SF33">
    <property type="entry name" value="PROTEIN PIN-LIKES 1"/>
    <property type="match status" value="1"/>
</dbReference>
<protein>
    <submittedName>
        <fullName evidence="11">Uncharacterized protein</fullName>
    </submittedName>
</protein>
<dbReference type="GO" id="GO:0012505">
    <property type="term" value="C:endomembrane system"/>
    <property type="evidence" value="ECO:0007669"/>
    <property type="project" value="UniProtKB-SubCell"/>
</dbReference>
<evidence type="ECO:0000256" key="4">
    <source>
        <dbReference type="ARBA" id="ARBA00022692"/>
    </source>
</evidence>
<proteinExistence type="inferred from homology"/>
<feature type="transmembrane region" description="Helical" evidence="10">
    <location>
        <begin position="12"/>
        <end position="31"/>
    </location>
</feature>
<gene>
    <name evidence="11" type="ORF">TrRE_jg3254</name>
</gene>
<evidence type="ECO:0000256" key="3">
    <source>
        <dbReference type="ARBA" id="ARBA00022448"/>
    </source>
</evidence>
<comment type="caution">
    <text evidence="11">The sequence shown here is derived from an EMBL/GenBank/DDBJ whole genome shotgun (WGS) entry which is preliminary data.</text>
</comment>
<evidence type="ECO:0000256" key="6">
    <source>
        <dbReference type="ARBA" id="ARBA00023136"/>
    </source>
</evidence>
<comment type="similarity">
    <text evidence="8">Belongs to the auxin efflux carrier (TC 2.A.69.2) family.</text>
</comment>
<feature type="transmembrane region" description="Helical" evidence="10">
    <location>
        <begin position="82"/>
        <end position="104"/>
    </location>
</feature>
<feature type="compositionally biased region" description="Low complexity" evidence="9">
    <location>
        <begin position="196"/>
        <end position="213"/>
    </location>
</feature>
<organism evidence="11 12">
    <name type="scientific">Triparma retinervis</name>
    <dbReference type="NCBI Taxonomy" id="2557542"/>
    <lineage>
        <taxon>Eukaryota</taxon>
        <taxon>Sar</taxon>
        <taxon>Stramenopiles</taxon>
        <taxon>Ochrophyta</taxon>
        <taxon>Bolidophyceae</taxon>
        <taxon>Parmales</taxon>
        <taxon>Triparmaceae</taxon>
        <taxon>Triparma</taxon>
    </lineage>
</organism>
<feature type="transmembrane region" description="Helical" evidence="10">
    <location>
        <begin position="230"/>
        <end position="250"/>
    </location>
</feature>
<comment type="function">
    <text evidence="7">Involved in cellular auxin homeostasis by regulating auxin metabolism. Regulates intracellular auxin accumulation at the endoplasmic reticulum and thus auxin availability for nuclear auxin signaling.</text>
</comment>
<keyword evidence="3" id="KW-0813">Transport</keyword>
<feature type="region of interest" description="Disordered" evidence="9">
    <location>
        <begin position="178"/>
        <end position="213"/>
    </location>
</feature>